<proteinExistence type="predicted"/>
<dbReference type="Proteomes" id="UP001385951">
    <property type="component" value="Unassembled WGS sequence"/>
</dbReference>
<reference evidence="6 7" key="1">
    <citation type="submission" date="2022-09" db="EMBL/GenBank/DDBJ databases">
        <authorList>
            <person name="Palmer J.M."/>
        </authorList>
    </citation>
    <scope>NUCLEOTIDE SEQUENCE [LARGE SCALE GENOMIC DNA]</scope>
    <source>
        <strain evidence="6 7">DSM 7382</strain>
    </source>
</reference>
<keyword evidence="4 5" id="KW-0472">Membrane</keyword>
<evidence type="ECO:0000256" key="3">
    <source>
        <dbReference type="ARBA" id="ARBA00022989"/>
    </source>
</evidence>
<keyword evidence="2 5" id="KW-0812">Transmembrane</keyword>
<feature type="transmembrane region" description="Helical" evidence="5">
    <location>
        <begin position="123"/>
        <end position="139"/>
    </location>
</feature>
<feature type="transmembrane region" description="Helical" evidence="5">
    <location>
        <begin position="45"/>
        <end position="64"/>
    </location>
</feature>
<accession>A0AAW0G9B5</accession>
<evidence type="ECO:0000256" key="1">
    <source>
        <dbReference type="ARBA" id="ARBA00004141"/>
    </source>
</evidence>
<dbReference type="GO" id="GO:0022857">
    <property type="term" value="F:transmembrane transporter activity"/>
    <property type="evidence" value="ECO:0007669"/>
    <property type="project" value="TreeGrafter"/>
</dbReference>
<dbReference type="InterPro" id="IPR036259">
    <property type="entry name" value="MFS_trans_sf"/>
</dbReference>
<evidence type="ECO:0000256" key="2">
    <source>
        <dbReference type="ARBA" id="ARBA00022692"/>
    </source>
</evidence>
<comment type="subcellular location">
    <subcellularLocation>
        <location evidence="1">Membrane</location>
        <topology evidence="1">Multi-pass membrane protein</topology>
    </subcellularLocation>
</comment>
<dbReference type="PANTHER" id="PTHR23502">
    <property type="entry name" value="MAJOR FACILITATOR SUPERFAMILY"/>
    <property type="match status" value="1"/>
</dbReference>
<evidence type="ECO:0000256" key="4">
    <source>
        <dbReference type="ARBA" id="ARBA00023136"/>
    </source>
</evidence>
<gene>
    <name evidence="6" type="ORF">QCA50_008958</name>
</gene>
<dbReference type="Gene3D" id="1.20.1250.20">
    <property type="entry name" value="MFS general substrate transporter like domains"/>
    <property type="match status" value="1"/>
</dbReference>
<keyword evidence="3 5" id="KW-1133">Transmembrane helix</keyword>
<comment type="caution">
    <text evidence="6">The sequence shown here is derived from an EMBL/GenBank/DDBJ whole genome shotgun (WGS) entry which is preliminary data.</text>
</comment>
<evidence type="ECO:0000256" key="5">
    <source>
        <dbReference type="SAM" id="Phobius"/>
    </source>
</evidence>
<organism evidence="6 7">
    <name type="scientific">Cerrena zonata</name>
    <dbReference type="NCBI Taxonomy" id="2478898"/>
    <lineage>
        <taxon>Eukaryota</taxon>
        <taxon>Fungi</taxon>
        <taxon>Dikarya</taxon>
        <taxon>Basidiomycota</taxon>
        <taxon>Agaricomycotina</taxon>
        <taxon>Agaricomycetes</taxon>
        <taxon>Polyporales</taxon>
        <taxon>Cerrenaceae</taxon>
        <taxon>Cerrena</taxon>
    </lineage>
</organism>
<protein>
    <submittedName>
        <fullName evidence="6">Uncharacterized protein</fullName>
    </submittedName>
</protein>
<sequence>MARKLRKSTGDNRYRARVEDERASLRTLIYISCTRPVYLMITEPVVASFSLWVGFVWGILYVLIESVGPVFKTLHNFNQGEVGTVFITFFIGTILGFFTNVYQERLYQKNVGTRGPEARLYSSMFACLLFPAAMFIYAWCTLPGVHWISLAIGITLLIWSLFIIYLAVFTYLADCYGPFASSALAGQSLSRNIMGTVFPLFTTQMYNTLTYKWANTLFACIGILMIPIPFVLFFKGPVIRSKSKFASQVMEKVVEKKI</sequence>
<dbReference type="PANTHER" id="PTHR23502:SF134">
    <property type="entry name" value="MAJOR FACILITATOR SUPERFAMILY (MFS) PROFILE DOMAIN-CONTAINING PROTEIN-RELATED"/>
    <property type="match status" value="1"/>
</dbReference>
<evidence type="ECO:0000313" key="6">
    <source>
        <dbReference type="EMBL" id="KAK7687740.1"/>
    </source>
</evidence>
<dbReference type="SUPFAM" id="SSF103473">
    <property type="entry name" value="MFS general substrate transporter"/>
    <property type="match status" value="1"/>
</dbReference>
<keyword evidence="7" id="KW-1185">Reference proteome</keyword>
<name>A0AAW0G9B5_9APHY</name>
<dbReference type="AlphaFoldDB" id="A0AAW0G9B5"/>
<feature type="transmembrane region" description="Helical" evidence="5">
    <location>
        <begin position="213"/>
        <end position="234"/>
    </location>
</feature>
<dbReference type="EMBL" id="JASBNA010000012">
    <property type="protein sequence ID" value="KAK7687740.1"/>
    <property type="molecule type" value="Genomic_DNA"/>
</dbReference>
<feature type="transmembrane region" description="Helical" evidence="5">
    <location>
        <begin position="84"/>
        <end position="102"/>
    </location>
</feature>
<feature type="transmembrane region" description="Helical" evidence="5">
    <location>
        <begin position="145"/>
        <end position="172"/>
    </location>
</feature>
<evidence type="ECO:0000313" key="7">
    <source>
        <dbReference type="Proteomes" id="UP001385951"/>
    </source>
</evidence>
<dbReference type="GO" id="GO:0005886">
    <property type="term" value="C:plasma membrane"/>
    <property type="evidence" value="ECO:0007669"/>
    <property type="project" value="TreeGrafter"/>
</dbReference>